<keyword evidence="2" id="KW-1185">Reference proteome</keyword>
<accession>U3GTX0</accession>
<dbReference type="Proteomes" id="UP000016943">
    <property type="component" value="Chromosome"/>
</dbReference>
<dbReference type="KEGG" id="caz:CARG_03035"/>
<reference evidence="1 2" key="1">
    <citation type="journal article" date="2013" name="Genome Announc.">
        <title>Whole-Genome Sequence of the Clinical Strain Corynebacterium argentoratense DSM 44202, Isolated from a Human Throat Specimen.</title>
        <authorList>
            <person name="Bomholt C."/>
            <person name="Glaub A."/>
            <person name="Gravermann K."/>
            <person name="Albersmeier A."/>
            <person name="Brinkrolf K."/>
            <person name="Ruckert C."/>
            <person name="Tauch A."/>
        </authorList>
    </citation>
    <scope>NUCLEOTIDE SEQUENCE [LARGE SCALE GENOMIC DNA]</scope>
    <source>
        <strain evidence="1">DSM 44202</strain>
    </source>
</reference>
<name>U3GTX0_9CORY</name>
<evidence type="ECO:0000313" key="1">
    <source>
        <dbReference type="EMBL" id="AGU14759.1"/>
    </source>
</evidence>
<organism evidence="1 2">
    <name type="scientific">Corynebacterium argentoratense DSM 44202</name>
    <dbReference type="NCBI Taxonomy" id="1348662"/>
    <lineage>
        <taxon>Bacteria</taxon>
        <taxon>Bacillati</taxon>
        <taxon>Actinomycetota</taxon>
        <taxon>Actinomycetes</taxon>
        <taxon>Mycobacteriales</taxon>
        <taxon>Corynebacteriaceae</taxon>
        <taxon>Corynebacterium</taxon>
    </lineage>
</organism>
<dbReference type="HOGENOM" id="CLU_2952553_0_0_11"/>
<dbReference type="EMBL" id="CP006365">
    <property type="protein sequence ID" value="AGU14759.1"/>
    <property type="molecule type" value="Genomic_DNA"/>
</dbReference>
<proteinExistence type="predicted"/>
<gene>
    <name evidence="1" type="ORF">CARG_03035</name>
</gene>
<protein>
    <submittedName>
        <fullName evidence="1">Uncharacterized protein</fullName>
    </submittedName>
</protein>
<evidence type="ECO:0000313" key="2">
    <source>
        <dbReference type="Proteomes" id="UP000016943"/>
    </source>
</evidence>
<sequence>MSFFLWLLLAILAVALIYLAYRFSLERNLGKLSEEADSEDIRKHSAEIQNQIAQGKGYL</sequence>
<dbReference type="AlphaFoldDB" id="U3GTX0"/>